<organism evidence="1 2">
    <name type="scientific">Roseiterribacter gracilis</name>
    <dbReference type="NCBI Taxonomy" id="2812848"/>
    <lineage>
        <taxon>Bacteria</taxon>
        <taxon>Pseudomonadati</taxon>
        <taxon>Pseudomonadota</taxon>
        <taxon>Alphaproteobacteria</taxon>
        <taxon>Rhodospirillales</taxon>
        <taxon>Roseiterribacteraceae</taxon>
        <taxon>Roseiterribacter</taxon>
    </lineage>
</organism>
<protein>
    <submittedName>
        <fullName evidence="1">Uncharacterized protein</fullName>
    </submittedName>
</protein>
<keyword evidence="2" id="KW-1185">Reference proteome</keyword>
<gene>
    <name evidence="1" type="ORF">TMPK1_26660</name>
</gene>
<dbReference type="AlphaFoldDB" id="A0A8S8XES7"/>
<dbReference type="Proteomes" id="UP000681075">
    <property type="component" value="Unassembled WGS sequence"/>
</dbReference>
<evidence type="ECO:0000313" key="1">
    <source>
        <dbReference type="EMBL" id="GIL40429.1"/>
    </source>
</evidence>
<evidence type="ECO:0000313" key="2">
    <source>
        <dbReference type="Proteomes" id="UP000681075"/>
    </source>
</evidence>
<dbReference type="EMBL" id="BOPV01000001">
    <property type="protein sequence ID" value="GIL40429.1"/>
    <property type="molecule type" value="Genomic_DNA"/>
</dbReference>
<reference evidence="1" key="1">
    <citation type="submission" date="2021-02" db="EMBL/GenBank/DDBJ databases">
        <title>Genome sequence of Rhodospirillales sp. strain TMPK1 isolated from soil.</title>
        <authorList>
            <person name="Nakai R."/>
            <person name="Kusada H."/>
            <person name="Tamaki H."/>
        </authorList>
    </citation>
    <scope>NUCLEOTIDE SEQUENCE</scope>
    <source>
        <strain evidence="1">TMPK1</strain>
    </source>
</reference>
<comment type="caution">
    <text evidence="1">The sequence shown here is derived from an EMBL/GenBank/DDBJ whole genome shotgun (WGS) entry which is preliminary data.</text>
</comment>
<dbReference type="RefSeq" id="WP_420243527.1">
    <property type="nucleotide sequence ID" value="NZ_BOPV01000001.1"/>
</dbReference>
<proteinExistence type="predicted"/>
<accession>A0A8S8XES7</accession>
<sequence>MASTIGDIIANAIRDADRSYFFEDYSKQASAVLKVLERRGYVVVPKDPTKPMLKAARDSLVYGVNKSSDIVTPIYKAMIEAAPPIED</sequence>
<name>A0A8S8XES7_9PROT</name>